<evidence type="ECO:0000313" key="6">
    <source>
        <dbReference type="Proteomes" id="UP000717585"/>
    </source>
</evidence>
<dbReference type="SUPFAM" id="SSF48452">
    <property type="entry name" value="TPR-like"/>
    <property type="match status" value="1"/>
</dbReference>
<dbReference type="Pfam" id="PF05843">
    <property type="entry name" value="Suf"/>
    <property type="match status" value="1"/>
</dbReference>
<dbReference type="OrthoDB" id="26282at2759"/>
<dbReference type="InterPro" id="IPR011990">
    <property type="entry name" value="TPR-like_helical_dom_sf"/>
</dbReference>
<dbReference type="InterPro" id="IPR045243">
    <property type="entry name" value="Rna14-like"/>
</dbReference>
<evidence type="ECO:0000259" key="4">
    <source>
        <dbReference type="Pfam" id="PF05843"/>
    </source>
</evidence>
<dbReference type="Proteomes" id="UP000717585">
    <property type="component" value="Unassembled WGS sequence"/>
</dbReference>
<dbReference type="Gene3D" id="1.25.40.10">
    <property type="entry name" value="Tetratricopeptide repeat domain"/>
    <property type="match status" value="2"/>
</dbReference>
<organism evidence="5 6">
    <name type="scientific">Carpediemonas membranifera</name>
    <dbReference type="NCBI Taxonomy" id="201153"/>
    <lineage>
        <taxon>Eukaryota</taxon>
        <taxon>Metamonada</taxon>
        <taxon>Carpediemonas-like organisms</taxon>
        <taxon>Carpediemonas</taxon>
    </lineage>
</organism>
<dbReference type="PANTHER" id="PTHR19980:SF0">
    <property type="entry name" value="CLEAVAGE STIMULATION FACTOR SUBUNIT 3"/>
    <property type="match status" value="1"/>
</dbReference>
<name>A0A8J6E3B7_9EUKA</name>
<dbReference type="InterPro" id="IPR008847">
    <property type="entry name" value="Suf"/>
</dbReference>
<evidence type="ECO:0000256" key="3">
    <source>
        <dbReference type="ARBA" id="ARBA00023242"/>
    </source>
</evidence>
<dbReference type="AlphaFoldDB" id="A0A8J6E3B7"/>
<dbReference type="GO" id="GO:0003729">
    <property type="term" value="F:mRNA binding"/>
    <property type="evidence" value="ECO:0007669"/>
    <property type="project" value="TreeGrafter"/>
</dbReference>
<dbReference type="PANTHER" id="PTHR19980">
    <property type="entry name" value="RNA CLEAVAGE STIMULATION FACTOR"/>
    <property type="match status" value="1"/>
</dbReference>
<keyword evidence="6" id="KW-1185">Reference proteome</keyword>
<evidence type="ECO:0000256" key="1">
    <source>
        <dbReference type="ARBA" id="ARBA00004123"/>
    </source>
</evidence>
<keyword evidence="3" id="KW-0539">Nucleus</keyword>
<dbReference type="EMBL" id="JAHDYR010000030">
    <property type="protein sequence ID" value="KAG9392932.1"/>
    <property type="molecule type" value="Genomic_DNA"/>
</dbReference>
<evidence type="ECO:0000313" key="5">
    <source>
        <dbReference type="EMBL" id="KAG9392932.1"/>
    </source>
</evidence>
<keyword evidence="2" id="KW-0677">Repeat</keyword>
<comment type="caution">
    <text evidence="5">The sequence shown here is derived from an EMBL/GenBank/DDBJ whole genome shotgun (WGS) entry which is preliminary data.</text>
</comment>
<reference evidence="5" key="1">
    <citation type="submission" date="2021-05" db="EMBL/GenBank/DDBJ databases">
        <title>A free-living protist that lacks canonical eukaryotic 1 DNA replication and segregation systems.</title>
        <authorList>
            <person name="Salas-Leiva D.E."/>
            <person name="Tromer E.C."/>
            <person name="Curtis B.A."/>
            <person name="Jerlstrom-Hultqvist J."/>
            <person name="Kolisko M."/>
            <person name="Yi Z."/>
            <person name="Salas-Leiva J.S."/>
            <person name="Gallot-Lavallee L."/>
            <person name="Kops G.J.P.L."/>
            <person name="Archibald J.M."/>
            <person name="Simpson A.G.B."/>
            <person name="Roger A.J."/>
        </authorList>
    </citation>
    <scope>NUCLEOTIDE SEQUENCE</scope>
    <source>
        <strain evidence="5">BICM</strain>
    </source>
</reference>
<sequence>MVSRYPIRSPLASGELSLICQNRPATRGSDERAMDEYEEFIDQFNIEEDPYNIENWGAIFAMAVDEGTGVCKKAVDTVRKLYRRFFELYPTCGRRYEAYVIFEDTNGKESVQYVDAKGVPAEDQAAAQKVTDGSISELHVNSNHGYIKQTLENALRQFCNIAVFATYIEYVKNRLGVGSKHKGSSGYARLGTYAREVLVDTFKFALSRVGLHLDAQPLWADYLTLLTSAGIPEKDPDTFIDGVRREFYRAIDTPMKDVTAIITMHARWERRDVLQRLGSKFDQIIGKILDDRLERGEQARYTALERQKLYVKAAGTEYPPKPGTDCSTRLARWLSLIAYEQRRYDRADAYAHHARTLFAFEQAILDLYRSPEIWLQYIAYLTEATVVESRDGLRSRAITRAFDRALVALPDSELIVTLSAADQFEQTQDYAKADGLFESIIASGSALGWVEYLKYVNRRKGITAARALFETATAEEPTEGDPPRAPVSAWPGLFQTMAGLERAVGGATVAKELAVWSRGLATPAVSTDLFKQTAADAMLETKAAADFPDLSDSNPRVRAIFALRQRLERNRPMDEIRAVEATLDDSLVALIKRHSAGPLLPCPPTLVEDVADHSMSDPAWHFGLPVTNYRRYYMALQTPPLKKGNLVRVDAGGHSAGDNSWRLTSGRDAAALLDTEQGSVVLRLIATLPNIKSAPQEIFARAHDVLDGFSGDVSTHVSRGSGGRRRKAMATHAGSYFVSKLFRNK</sequence>
<feature type="domain" description="Suppressor of forked" evidence="4">
    <location>
        <begin position="142"/>
        <end position="474"/>
    </location>
</feature>
<evidence type="ECO:0000256" key="2">
    <source>
        <dbReference type="ARBA" id="ARBA00022737"/>
    </source>
</evidence>
<gene>
    <name evidence="5" type="ORF">J8273_5744</name>
</gene>
<dbReference type="GO" id="GO:0031124">
    <property type="term" value="P:mRNA 3'-end processing"/>
    <property type="evidence" value="ECO:0007669"/>
    <property type="project" value="InterPro"/>
</dbReference>
<dbReference type="GO" id="GO:0005634">
    <property type="term" value="C:nucleus"/>
    <property type="evidence" value="ECO:0007669"/>
    <property type="project" value="UniProtKB-SubCell"/>
</dbReference>
<protein>
    <submittedName>
        <fullName evidence="5">Cleavage stimulation factor subunit 3</fullName>
    </submittedName>
</protein>
<proteinExistence type="predicted"/>
<accession>A0A8J6E3B7</accession>
<comment type="subcellular location">
    <subcellularLocation>
        <location evidence="1">Nucleus</location>
    </subcellularLocation>
</comment>